<gene>
    <name evidence="2" type="ORF">ACFQGH_02460</name>
</gene>
<dbReference type="Pfam" id="PF24035">
    <property type="entry name" value="DUF7344"/>
    <property type="match status" value="1"/>
</dbReference>
<dbReference type="RefSeq" id="WP_340602562.1">
    <property type="nucleotide sequence ID" value="NZ_JBBMXV010000001.1"/>
</dbReference>
<organism evidence="2 3">
    <name type="scientific">Halalkalicoccus tibetensis</name>
    <dbReference type="NCBI Taxonomy" id="175632"/>
    <lineage>
        <taxon>Archaea</taxon>
        <taxon>Methanobacteriati</taxon>
        <taxon>Methanobacteriota</taxon>
        <taxon>Stenosarchaea group</taxon>
        <taxon>Halobacteria</taxon>
        <taxon>Halobacteriales</taxon>
        <taxon>Halococcaceae</taxon>
        <taxon>Halalkalicoccus</taxon>
    </lineage>
</organism>
<dbReference type="EMBL" id="JBHSXQ010000001">
    <property type="protein sequence ID" value="MFC6904058.1"/>
    <property type="molecule type" value="Genomic_DNA"/>
</dbReference>
<dbReference type="AlphaFoldDB" id="A0ABD5UY09"/>
<dbReference type="Proteomes" id="UP001596312">
    <property type="component" value="Unassembled WGS sequence"/>
</dbReference>
<evidence type="ECO:0000313" key="2">
    <source>
        <dbReference type="EMBL" id="MFC6904058.1"/>
    </source>
</evidence>
<evidence type="ECO:0000313" key="3">
    <source>
        <dbReference type="Proteomes" id="UP001596312"/>
    </source>
</evidence>
<feature type="domain" description="DUF7344" evidence="1">
    <location>
        <begin position="19"/>
        <end position="92"/>
    </location>
</feature>
<dbReference type="InterPro" id="IPR055768">
    <property type="entry name" value="DUF7344"/>
</dbReference>
<comment type="caution">
    <text evidence="2">The sequence shown here is derived from an EMBL/GenBank/DDBJ whole genome shotgun (WGS) entry which is preliminary data.</text>
</comment>
<proteinExistence type="predicted"/>
<accession>A0ABD5UY09</accession>
<name>A0ABD5UY09_9EURY</name>
<evidence type="ECO:0000259" key="1">
    <source>
        <dbReference type="Pfam" id="PF24035"/>
    </source>
</evidence>
<sequence>MNRQSTEGSDGRRSIPFEHPRRRYVVRYGRDAHETTVGIEELAAAIRRHESIGDEGKRSDRRLVEVDLHHAHLPKLAAEGTIEYDPAERRVRFRGNEGAVTATLSTN</sequence>
<reference evidence="2 3" key="1">
    <citation type="journal article" date="2019" name="Int. J. Syst. Evol. Microbiol.">
        <title>The Global Catalogue of Microorganisms (GCM) 10K type strain sequencing project: providing services to taxonomists for standard genome sequencing and annotation.</title>
        <authorList>
            <consortium name="The Broad Institute Genomics Platform"/>
            <consortium name="The Broad Institute Genome Sequencing Center for Infectious Disease"/>
            <person name="Wu L."/>
            <person name="Ma J."/>
        </authorList>
    </citation>
    <scope>NUCLEOTIDE SEQUENCE [LARGE SCALE GENOMIC DNA]</scope>
    <source>
        <strain evidence="2 3">CGMCC 1.3240</strain>
    </source>
</reference>
<keyword evidence="3" id="KW-1185">Reference proteome</keyword>
<protein>
    <recommendedName>
        <fullName evidence="1">DUF7344 domain-containing protein</fullName>
    </recommendedName>
</protein>